<proteinExistence type="predicted"/>
<name>A0A0D2Q0B7_HYPSF</name>
<dbReference type="PANTHER" id="PTHR31005">
    <property type="entry name" value="DUF4139 DOMAIN-CONTAINING PROTEIN"/>
    <property type="match status" value="1"/>
</dbReference>
<evidence type="ECO:0000313" key="2">
    <source>
        <dbReference type="EMBL" id="KJA25015.1"/>
    </source>
</evidence>
<dbReference type="AlphaFoldDB" id="A0A0D2Q0B7"/>
<sequence>MSQNNVEPAPIYSLPPADTSSECPSSECPEDILTSSETTEGPSIIPSDALNHRVALAVLPFKSRISHVVMPCEDPTVFLQCTVKNTSEYRLLPGPMSVIVDDSYVSATALDKTIKSETSSFTEETDTKTYTTKISIHTKHSFDLEDLVVRDRIPTCDDTRVKVILRHPLSLGTVKDGAYARVDNADGPVVGWEKVVDGKGGEKDGNFEWKLKAKSGETVSLLAEHDVTFPRRAAWVLHRQI</sequence>
<evidence type="ECO:0008006" key="4">
    <source>
        <dbReference type="Google" id="ProtNLM"/>
    </source>
</evidence>
<dbReference type="Proteomes" id="UP000054270">
    <property type="component" value="Unassembled WGS sequence"/>
</dbReference>
<reference evidence="3" key="1">
    <citation type="submission" date="2014-04" db="EMBL/GenBank/DDBJ databases">
        <title>Evolutionary Origins and Diversification of the Mycorrhizal Mutualists.</title>
        <authorList>
            <consortium name="DOE Joint Genome Institute"/>
            <consortium name="Mycorrhizal Genomics Consortium"/>
            <person name="Kohler A."/>
            <person name="Kuo A."/>
            <person name="Nagy L.G."/>
            <person name="Floudas D."/>
            <person name="Copeland A."/>
            <person name="Barry K.W."/>
            <person name="Cichocki N."/>
            <person name="Veneault-Fourrey C."/>
            <person name="LaButti K."/>
            <person name="Lindquist E.A."/>
            <person name="Lipzen A."/>
            <person name="Lundell T."/>
            <person name="Morin E."/>
            <person name="Murat C."/>
            <person name="Riley R."/>
            <person name="Ohm R."/>
            <person name="Sun H."/>
            <person name="Tunlid A."/>
            <person name="Henrissat B."/>
            <person name="Grigoriev I.V."/>
            <person name="Hibbett D.S."/>
            <person name="Martin F."/>
        </authorList>
    </citation>
    <scope>NUCLEOTIDE SEQUENCE [LARGE SCALE GENOMIC DNA]</scope>
    <source>
        <strain evidence="3">FD-334 SS-4</strain>
    </source>
</reference>
<accession>A0A0D2Q0B7</accession>
<feature type="region of interest" description="Disordered" evidence="1">
    <location>
        <begin position="1"/>
        <end position="45"/>
    </location>
</feature>
<dbReference type="OrthoDB" id="10068793at2759"/>
<dbReference type="PANTHER" id="PTHR31005:SF8">
    <property type="entry name" value="DUF4139 DOMAIN-CONTAINING PROTEIN"/>
    <property type="match status" value="1"/>
</dbReference>
<keyword evidence="3" id="KW-1185">Reference proteome</keyword>
<dbReference type="EMBL" id="KN817533">
    <property type="protein sequence ID" value="KJA25015.1"/>
    <property type="molecule type" value="Genomic_DNA"/>
</dbReference>
<dbReference type="InterPro" id="IPR011935">
    <property type="entry name" value="CHP02231"/>
</dbReference>
<protein>
    <recommendedName>
        <fullName evidence="4">DUF4139 domain-containing protein</fullName>
    </recommendedName>
</protein>
<evidence type="ECO:0000313" key="3">
    <source>
        <dbReference type="Proteomes" id="UP000054270"/>
    </source>
</evidence>
<dbReference type="STRING" id="945553.A0A0D2Q0B7"/>
<organism evidence="2 3">
    <name type="scientific">Hypholoma sublateritium (strain FD-334 SS-4)</name>
    <dbReference type="NCBI Taxonomy" id="945553"/>
    <lineage>
        <taxon>Eukaryota</taxon>
        <taxon>Fungi</taxon>
        <taxon>Dikarya</taxon>
        <taxon>Basidiomycota</taxon>
        <taxon>Agaricomycotina</taxon>
        <taxon>Agaricomycetes</taxon>
        <taxon>Agaricomycetidae</taxon>
        <taxon>Agaricales</taxon>
        <taxon>Agaricineae</taxon>
        <taxon>Strophariaceae</taxon>
        <taxon>Hypholoma</taxon>
    </lineage>
</organism>
<gene>
    <name evidence="2" type="ORF">HYPSUDRAFT_76106</name>
</gene>
<evidence type="ECO:0000256" key="1">
    <source>
        <dbReference type="SAM" id="MobiDB-lite"/>
    </source>
</evidence>